<organism evidence="2 3">
    <name type="scientific">Thermococcus onnurineus (strain NA1)</name>
    <dbReference type="NCBI Taxonomy" id="523850"/>
    <lineage>
        <taxon>Archaea</taxon>
        <taxon>Methanobacteriati</taxon>
        <taxon>Methanobacteriota</taxon>
        <taxon>Thermococci</taxon>
        <taxon>Thermococcales</taxon>
        <taxon>Thermococcaceae</taxon>
        <taxon>Thermococcus</taxon>
    </lineage>
</organism>
<keyword evidence="1" id="KW-1133">Transmembrane helix</keyword>
<name>B6YWL6_THEON</name>
<proteinExistence type="predicted"/>
<dbReference type="KEGG" id="ton:TON_0991"/>
<evidence type="ECO:0000313" key="2">
    <source>
        <dbReference type="EMBL" id="ACJ16479.1"/>
    </source>
</evidence>
<dbReference type="eggNOG" id="arCOG10611">
    <property type="taxonomic scope" value="Archaea"/>
</dbReference>
<dbReference type="OrthoDB" id="90500at2157"/>
<keyword evidence="3" id="KW-1185">Reference proteome</keyword>
<evidence type="ECO:0000256" key="1">
    <source>
        <dbReference type="SAM" id="Phobius"/>
    </source>
</evidence>
<accession>B6YWL6</accession>
<keyword evidence="1" id="KW-0472">Membrane</keyword>
<dbReference type="GeneID" id="7017295"/>
<dbReference type="STRING" id="523850.TON_0991"/>
<dbReference type="Proteomes" id="UP000002727">
    <property type="component" value="Chromosome"/>
</dbReference>
<dbReference type="EMBL" id="CP000855">
    <property type="protein sequence ID" value="ACJ16479.1"/>
    <property type="molecule type" value="Genomic_DNA"/>
</dbReference>
<dbReference type="AlphaFoldDB" id="B6YWL6"/>
<keyword evidence="1" id="KW-0812">Transmembrane</keyword>
<dbReference type="PATRIC" id="fig|523850.10.peg.999"/>
<reference evidence="2 3" key="1">
    <citation type="journal article" date="2008" name="J. Bacteriol.">
        <title>The complete genome sequence of Thermococcus onnurineus NA1 reveals a mixed heterotrophic and carboxydotrophic metabolism.</title>
        <authorList>
            <person name="Lee H.S."/>
            <person name="Kang S.G."/>
            <person name="Bae S.S."/>
            <person name="Lim J.K."/>
            <person name="Cho Y."/>
            <person name="Kim Y.J."/>
            <person name="Jeon J.H."/>
            <person name="Cha S.S."/>
            <person name="Kwon K.K."/>
            <person name="Kim H.T."/>
            <person name="Park C.J."/>
            <person name="Lee H.W."/>
            <person name="Kim S.I."/>
            <person name="Chun J."/>
            <person name="Colwell R.R."/>
            <person name="Kim S.J."/>
            <person name="Lee J.H."/>
        </authorList>
    </citation>
    <scope>NUCLEOTIDE SEQUENCE [LARGE SCALE GENOMIC DNA]</scope>
    <source>
        <strain evidence="2 3">NA1</strain>
    </source>
</reference>
<gene>
    <name evidence="2" type="ordered locus">TON_0991</name>
</gene>
<feature type="transmembrane region" description="Helical" evidence="1">
    <location>
        <begin position="6"/>
        <end position="36"/>
    </location>
</feature>
<protein>
    <submittedName>
        <fullName evidence="2">Uncharacterized protein</fullName>
    </submittedName>
</protein>
<dbReference type="HOGENOM" id="CLU_2115597_0_0_2"/>
<feature type="transmembrane region" description="Helical" evidence="1">
    <location>
        <begin position="57"/>
        <end position="77"/>
    </location>
</feature>
<dbReference type="RefSeq" id="WP_012571951.1">
    <property type="nucleotide sequence ID" value="NC_011529.1"/>
</dbReference>
<sequence>MKNQQFTMLCVALAGLIFIPTVFFNQPLFALIGAFFDWLPLPTGWMKSDSKVNRTFLKLHVAVTLMAYAIFVAWLATGTATVGFAFLEVWWVAVIFGVLMNYLGPLSILSLNLS</sequence>
<evidence type="ECO:0000313" key="3">
    <source>
        <dbReference type="Proteomes" id="UP000002727"/>
    </source>
</evidence>
<feature type="transmembrane region" description="Helical" evidence="1">
    <location>
        <begin position="89"/>
        <end position="111"/>
    </location>
</feature>